<keyword evidence="4 5" id="KW-0472">Membrane</keyword>
<dbReference type="SUPFAM" id="SSF48652">
    <property type="entry name" value="Tetraspanin"/>
    <property type="match status" value="1"/>
</dbReference>
<dbReference type="OrthoDB" id="6260308at2759"/>
<dbReference type="InterPro" id="IPR008952">
    <property type="entry name" value="Tetraspanin_EC2_sf"/>
</dbReference>
<keyword evidence="7" id="KW-1185">Reference proteome</keyword>
<evidence type="ECO:0000256" key="5">
    <source>
        <dbReference type="SAM" id="Phobius"/>
    </source>
</evidence>
<dbReference type="Proteomes" id="UP000017246">
    <property type="component" value="Unassembled WGS sequence"/>
</dbReference>
<dbReference type="AlphaFoldDB" id="A0A068XW58"/>
<gene>
    <name evidence="6" type="ORF">EmuJ_000354900</name>
</gene>
<evidence type="ECO:0000256" key="2">
    <source>
        <dbReference type="ARBA" id="ARBA00022692"/>
    </source>
</evidence>
<dbReference type="GO" id="GO:0016020">
    <property type="term" value="C:membrane"/>
    <property type="evidence" value="ECO:0007669"/>
    <property type="project" value="UniProtKB-SubCell"/>
</dbReference>
<dbReference type="STRING" id="6211.A0A068XW58"/>
<dbReference type="EMBL" id="LN902849">
    <property type="protein sequence ID" value="CDS36452.1"/>
    <property type="molecule type" value="Genomic_DNA"/>
</dbReference>
<feature type="transmembrane region" description="Helical" evidence="5">
    <location>
        <begin position="105"/>
        <end position="125"/>
    </location>
</feature>
<keyword evidence="3 5" id="KW-1133">Transmembrane helix</keyword>
<sequence length="269" mass="28928">MGCVISCGLKLVLQVLNTVLCVAFLAVAVFGILLKSSKSIVQQLLSKIFDQFNVGDEDLRQLTRFITENADGIAVILIVVGLALAALCLIGCIASCCEHNALLKIYAIILIILLVAQIIALSVVYSDPTKLTSLIVNSMEKLLQLFGDGSEEGEMSTAVWNASMTLGPMCCGMDGYGDFVKLGKQLPVQCCNMTATACDPQAAQTVNMPGCRDKIVNFAASSMKSLLFVSICAILSQVSSKPVIFTTTKYREEKTFHDTLPLPFRPLSS</sequence>
<feature type="transmembrane region" description="Helical" evidence="5">
    <location>
        <begin position="12"/>
        <end position="34"/>
    </location>
</feature>
<dbReference type="eggNOG" id="KOG3882">
    <property type="taxonomic scope" value="Eukaryota"/>
</dbReference>
<evidence type="ECO:0000256" key="4">
    <source>
        <dbReference type="ARBA" id="ARBA00023136"/>
    </source>
</evidence>
<dbReference type="OMA" id="NMPGCRD"/>
<name>A0A068XW58_ECHMU</name>
<reference evidence="6" key="2">
    <citation type="submission" date="2015-11" db="EMBL/GenBank/DDBJ databases">
        <authorList>
            <person name="Zhang Y."/>
            <person name="Guo Z."/>
        </authorList>
    </citation>
    <scope>NUCLEOTIDE SEQUENCE</scope>
</reference>
<reference evidence="6" key="1">
    <citation type="journal article" date="2013" name="Nature">
        <title>The genomes of four tapeworm species reveal adaptations to parasitism.</title>
        <authorList>
            <person name="Tsai I.J."/>
            <person name="Zarowiecki M."/>
            <person name="Holroyd N."/>
            <person name="Garciarrubio A."/>
            <person name="Sanchez-Flores A."/>
            <person name="Brooks K.L."/>
            <person name="Tracey A."/>
            <person name="Bobes R.J."/>
            <person name="Fragoso G."/>
            <person name="Sciutto E."/>
            <person name="Aslett M."/>
            <person name="Beasley H."/>
            <person name="Bennett H.M."/>
            <person name="Cai J."/>
            <person name="Camicia F."/>
            <person name="Clark R."/>
            <person name="Cucher M."/>
            <person name="De Silva N."/>
            <person name="Day T.A."/>
            <person name="Deplazes P."/>
            <person name="Estrada K."/>
            <person name="Fernandez C."/>
            <person name="Holland P.W."/>
            <person name="Hou J."/>
            <person name="Hu S."/>
            <person name="Huckvale T."/>
            <person name="Hung S.S."/>
            <person name="Kamenetzky L."/>
            <person name="Keane J.A."/>
            <person name="Kiss F."/>
            <person name="Koziol U."/>
            <person name="Lambert O."/>
            <person name="Liu K."/>
            <person name="Luo X."/>
            <person name="Luo Y."/>
            <person name="Macchiaroli N."/>
            <person name="Nichol S."/>
            <person name="Paps J."/>
            <person name="Parkinson J."/>
            <person name="Pouchkina-Stantcheva N."/>
            <person name="Riddiford N."/>
            <person name="Rosenzvit M."/>
            <person name="Salinas G."/>
            <person name="Wasmuth J.D."/>
            <person name="Zamanian M."/>
            <person name="Zheng Y."/>
            <person name="Cai X."/>
            <person name="Soberon X."/>
            <person name="Olson P.D."/>
            <person name="Laclette J.P."/>
            <person name="Brehm K."/>
            <person name="Berriman M."/>
            <person name="Garciarrubio A."/>
            <person name="Bobes R.J."/>
            <person name="Fragoso G."/>
            <person name="Sanchez-Flores A."/>
            <person name="Estrada K."/>
            <person name="Cevallos M.A."/>
            <person name="Morett E."/>
            <person name="Gonzalez V."/>
            <person name="Portillo T."/>
            <person name="Ochoa-Leyva A."/>
            <person name="Jose M.V."/>
            <person name="Sciutto E."/>
            <person name="Landa A."/>
            <person name="Jimenez L."/>
            <person name="Valdes V."/>
            <person name="Carrero J.C."/>
            <person name="Larralde C."/>
            <person name="Morales-Montor J."/>
            <person name="Limon-Lason J."/>
            <person name="Soberon X."/>
            <person name="Laclette J.P."/>
        </authorList>
    </citation>
    <scope>NUCLEOTIDE SEQUENCE [LARGE SCALE GENOMIC DNA]</scope>
</reference>
<accession>A0A068XW58</accession>
<keyword evidence="2 5" id="KW-0812">Transmembrane</keyword>
<organism evidence="6 7">
    <name type="scientific">Echinococcus multilocularis</name>
    <name type="common">Fox tapeworm</name>
    <dbReference type="NCBI Taxonomy" id="6211"/>
    <lineage>
        <taxon>Eukaryota</taxon>
        <taxon>Metazoa</taxon>
        <taxon>Spiralia</taxon>
        <taxon>Lophotrochozoa</taxon>
        <taxon>Platyhelminthes</taxon>
        <taxon>Cestoda</taxon>
        <taxon>Eucestoda</taxon>
        <taxon>Cyclophyllidea</taxon>
        <taxon>Taeniidae</taxon>
        <taxon>Echinococcus</taxon>
    </lineage>
</organism>
<dbReference type="Pfam" id="PF00335">
    <property type="entry name" value="Tetraspanin"/>
    <property type="match status" value="1"/>
</dbReference>
<protein>
    <submittedName>
        <fullName evidence="6">Tetraspanin</fullName>
    </submittedName>
</protein>
<evidence type="ECO:0000256" key="3">
    <source>
        <dbReference type="ARBA" id="ARBA00022989"/>
    </source>
</evidence>
<evidence type="ECO:0000313" key="6">
    <source>
        <dbReference type="EMBL" id="CDS36452.1"/>
    </source>
</evidence>
<evidence type="ECO:0000256" key="1">
    <source>
        <dbReference type="ARBA" id="ARBA00004141"/>
    </source>
</evidence>
<proteinExistence type="predicted"/>
<evidence type="ECO:0000313" key="7">
    <source>
        <dbReference type="Proteomes" id="UP000017246"/>
    </source>
</evidence>
<comment type="subcellular location">
    <subcellularLocation>
        <location evidence="1">Membrane</location>
        <topology evidence="1">Multi-pass membrane protein</topology>
    </subcellularLocation>
</comment>
<dbReference type="InterPro" id="IPR018499">
    <property type="entry name" value="Tetraspanin/Peripherin"/>
</dbReference>
<feature type="transmembrane region" description="Helical" evidence="5">
    <location>
        <begin position="72"/>
        <end position="93"/>
    </location>
</feature>
<dbReference type="PANTHER" id="PTHR19282">
    <property type="entry name" value="TETRASPANIN"/>
    <property type="match status" value="1"/>
</dbReference>